<dbReference type="SUPFAM" id="SSF103473">
    <property type="entry name" value="MFS general substrate transporter"/>
    <property type="match status" value="1"/>
</dbReference>
<name>A0A5J5DBW7_9PERO</name>
<dbReference type="PROSITE" id="PS00217">
    <property type="entry name" value="SUGAR_TRANSPORT_2"/>
    <property type="match status" value="1"/>
</dbReference>
<feature type="transmembrane region" description="Helical" evidence="7">
    <location>
        <begin position="193"/>
        <end position="213"/>
    </location>
</feature>
<comment type="subcellular location">
    <subcellularLocation>
        <location evidence="1">Membrane</location>
        <topology evidence="1">Multi-pass membrane protein</topology>
    </subcellularLocation>
</comment>
<dbReference type="GO" id="GO:0016020">
    <property type="term" value="C:membrane"/>
    <property type="evidence" value="ECO:0007669"/>
    <property type="project" value="UniProtKB-SubCell"/>
</dbReference>
<keyword evidence="6 7" id="KW-0472">Membrane</keyword>
<proteinExistence type="inferred from homology"/>
<dbReference type="GO" id="GO:0022857">
    <property type="term" value="F:transmembrane transporter activity"/>
    <property type="evidence" value="ECO:0007669"/>
    <property type="project" value="InterPro"/>
</dbReference>
<accession>A0A5J5DBW7</accession>
<gene>
    <name evidence="9" type="ORF">FQN60_014229</name>
</gene>
<feature type="transmembrane region" description="Helical" evidence="7">
    <location>
        <begin position="331"/>
        <end position="352"/>
    </location>
</feature>
<dbReference type="Proteomes" id="UP000327493">
    <property type="component" value="Chromosome 8"/>
</dbReference>
<feature type="transmembrane region" description="Helical" evidence="7">
    <location>
        <begin position="48"/>
        <end position="65"/>
    </location>
</feature>
<protein>
    <recommendedName>
        <fullName evidence="8">Major facilitator superfamily (MFS) profile domain-containing protein</fullName>
    </recommendedName>
</protein>
<evidence type="ECO:0000256" key="5">
    <source>
        <dbReference type="ARBA" id="ARBA00022989"/>
    </source>
</evidence>
<dbReference type="InterPro" id="IPR036259">
    <property type="entry name" value="MFS_trans_sf"/>
</dbReference>
<evidence type="ECO:0000256" key="3">
    <source>
        <dbReference type="ARBA" id="ARBA00022448"/>
    </source>
</evidence>
<dbReference type="InterPro" id="IPR005828">
    <property type="entry name" value="MFS_sugar_transport-like"/>
</dbReference>
<dbReference type="EMBL" id="VOFY01000008">
    <property type="protein sequence ID" value="KAA8590295.1"/>
    <property type="molecule type" value="Genomic_DNA"/>
</dbReference>
<evidence type="ECO:0000256" key="7">
    <source>
        <dbReference type="SAM" id="Phobius"/>
    </source>
</evidence>
<feature type="transmembrane region" description="Helical" evidence="7">
    <location>
        <begin position="300"/>
        <end position="319"/>
    </location>
</feature>
<keyword evidence="5 7" id="KW-1133">Transmembrane helix</keyword>
<dbReference type="InterPro" id="IPR005829">
    <property type="entry name" value="Sugar_transporter_CS"/>
</dbReference>
<dbReference type="Gene3D" id="1.20.1250.20">
    <property type="entry name" value="MFS general substrate transporter like domains"/>
    <property type="match status" value="1"/>
</dbReference>
<keyword evidence="3" id="KW-0813">Transport</keyword>
<feature type="transmembrane region" description="Helical" evidence="7">
    <location>
        <begin position="120"/>
        <end position="138"/>
    </location>
</feature>
<keyword evidence="10" id="KW-1185">Reference proteome</keyword>
<keyword evidence="4 7" id="KW-0812">Transmembrane</keyword>
<dbReference type="PANTHER" id="PTHR23511:SF34">
    <property type="entry name" value="SYNAPTIC VESICLE GLYCOPROTEIN 2"/>
    <property type="match status" value="1"/>
</dbReference>
<feature type="transmembrane region" description="Helical" evidence="7">
    <location>
        <begin position="271"/>
        <end position="288"/>
    </location>
</feature>
<sequence length="361" mass="39729">MVGGYMWGYLADQRGRRRVLVVSLTVNGVFGTLASVAPWFWLFLLLRFISGIGVGGSIPVIFSYFSEFMPCQRRGAMISALATFWMAGNILAAGLAWLVIPRTWAHFSLGSLDFQSWRLFVVLCSVPSLTSAVLFRLLMPESPKFLMEAGREKEAIRVFQVIFELNMWGKGKDFPALVPIKQMFNDSLKSRSFALLIIFYCISFGYYGLWMWFPELFERIEDGGSPCANVSLLSPLHNQSCYPVKTAACSLLVSSLSVFLIYVVQTKAQSLILSCVFSGVSVIAWNALDVVGTELYPTQLRSSALGFFTGVGRVAAIMGNVAFGKLVDTNCAVPVLLVSALLLTGGLVALLLPQTRQTELT</sequence>
<feature type="transmembrane region" description="Helical" evidence="7">
    <location>
        <begin position="77"/>
        <end position="100"/>
    </location>
</feature>
<evidence type="ECO:0000256" key="1">
    <source>
        <dbReference type="ARBA" id="ARBA00004141"/>
    </source>
</evidence>
<evidence type="ECO:0000313" key="9">
    <source>
        <dbReference type="EMBL" id="KAA8590295.1"/>
    </source>
</evidence>
<comment type="similarity">
    <text evidence="2">Belongs to the major facilitator superfamily.</text>
</comment>
<comment type="caution">
    <text evidence="9">The sequence shown here is derived from an EMBL/GenBank/DDBJ whole genome shotgun (WGS) entry which is preliminary data.</text>
</comment>
<evidence type="ECO:0000256" key="6">
    <source>
        <dbReference type="ARBA" id="ARBA00023136"/>
    </source>
</evidence>
<dbReference type="AlphaFoldDB" id="A0A5J5DBW7"/>
<reference evidence="9 10" key="1">
    <citation type="submission" date="2019-08" db="EMBL/GenBank/DDBJ databases">
        <title>A chromosome-level genome assembly, high-density linkage maps, and genome scans reveal the genomic architecture of hybrid incompatibilities underlying speciation via character displacement in darters (Percidae: Etheostominae).</title>
        <authorList>
            <person name="Moran R.L."/>
            <person name="Catchen J.M."/>
            <person name="Fuller R.C."/>
        </authorList>
    </citation>
    <scope>NUCLEOTIDE SEQUENCE [LARGE SCALE GENOMIC DNA]</scope>
    <source>
        <strain evidence="9">EspeVRDwgs_2016</strain>
        <tissue evidence="9">Muscle</tissue>
    </source>
</reference>
<evidence type="ECO:0000256" key="2">
    <source>
        <dbReference type="ARBA" id="ARBA00008335"/>
    </source>
</evidence>
<dbReference type="Pfam" id="PF00083">
    <property type="entry name" value="Sugar_tr"/>
    <property type="match status" value="1"/>
</dbReference>
<organism evidence="9 10">
    <name type="scientific">Etheostoma spectabile</name>
    <name type="common">orangethroat darter</name>
    <dbReference type="NCBI Taxonomy" id="54343"/>
    <lineage>
        <taxon>Eukaryota</taxon>
        <taxon>Metazoa</taxon>
        <taxon>Chordata</taxon>
        <taxon>Craniata</taxon>
        <taxon>Vertebrata</taxon>
        <taxon>Euteleostomi</taxon>
        <taxon>Actinopterygii</taxon>
        <taxon>Neopterygii</taxon>
        <taxon>Teleostei</taxon>
        <taxon>Neoteleostei</taxon>
        <taxon>Acanthomorphata</taxon>
        <taxon>Eupercaria</taxon>
        <taxon>Perciformes</taxon>
        <taxon>Percoidei</taxon>
        <taxon>Percidae</taxon>
        <taxon>Etheostomatinae</taxon>
        <taxon>Etheostoma</taxon>
    </lineage>
</organism>
<dbReference type="PROSITE" id="PS50850">
    <property type="entry name" value="MFS"/>
    <property type="match status" value="1"/>
</dbReference>
<feature type="transmembrane region" description="Helical" evidence="7">
    <location>
        <begin position="242"/>
        <end position="264"/>
    </location>
</feature>
<feature type="transmembrane region" description="Helical" evidence="7">
    <location>
        <begin position="20"/>
        <end position="42"/>
    </location>
</feature>
<evidence type="ECO:0000259" key="8">
    <source>
        <dbReference type="PROSITE" id="PS50850"/>
    </source>
</evidence>
<dbReference type="InterPro" id="IPR020846">
    <property type="entry name" value="MFS_dom"/>
</dbReference>
<dbReference type="PANTHER" id="PTHR23511">
    <property type="entry name" value="SYNAPTIC VESICLE GLYCOPROTEIN 2"/>
    <property type="match status" value="1"/>
</dbReference>
<feature type="domain" description="Major facilitator superfamily (MFS) profile" evidence="8">
    <location>
        <begin position="1"/>
        <end position="357"/>
    </location>
</feature>
<evidence type="ECO:0000256" key="4">
    <source>
        <dbReference type="ARBA" id="ARBA00022692"/>
    </source>
</evidence>
<evidence type="ECO:0000313" key="10">
    <source>
        <dbReference type="Proteomes" id="UP000327493"/>
    </source>
</evidence>